<keyword evidence="2" id="KW-1185">Reference proteome</keyword>
<gene>
    <name evidence="1" type="ORF">IWW38_004917</name>
</gene>
<protein>
    <submittedName>
        <fullName evidence="1">Uncharacterized protein</fullName>
    </submittedName>
</protein>
<evidence type="ECO:0000313" key="1">
    <source>
        <dbReference type="EMBL" id="KAJ2888556.1"/>
    </source>
</evidence>
<sequence length="555" mass="58000">LVELLILAPAGKKIVNAAFQLRENVRCRKSSAPIIDESDVPLLWQYSVDLTPPQEISFSKLSKSSVAQDIGMLGRYMFTSEAAAATALPNALAMQKALPPLPPASSPSEALSPRNTIDASASSVYRRRSGKGQSSSETQRASVPLSPLAESQELLGSANSSSQTLATVPGSALATDTSHPPQATAPTGRGRTGSLGIHPPNPATAQLFQQSYVPSTASILSPPLSRPRQPSTPAIGHSGQQQGNSRLSQSLSTTTETILDDSRSERSSISDSISIRYHQQSFGSKLLSGNFSPLNRGSSSFGGGGITTALLPKYNRLSVTPVPLGSLLAKGSYRFAKIQFTLPPITDMSPVSSVFLDFDYTVDISMTLGGNFGTTKRAAGKLPLKIVTIRTAAKVDAPPTEGTLRDSTILPDPMPGGGSGAAIAVSAERRGSNTDASTDSLRDSLSCLNLSIANSDDNNSSSSTSNLVGMSSPLPLAMANHNGSPVNTLNELHFETTNFSVVGGRGNGGGGKRLSTDTCRLSSNGSYPCLRSFVQNGEKVPMPELEIIKIGTATI</sequence>
<reference evidence="1" key="1">
    <citation type="submission" date="2022-07" db="EMBL/GenBank/DDBJ databases">
        <title>Phylogenomic reconstructions and comparative analyses of Kickxellomycotina fungi.</title>
        <authorList>
            <person name="Reynolds N.K."/>
            <person name="Stajich J.E."/>
            <person name="Barry K."/>
            <person name="Grigoriev I.V."/>
            <person name="Crous P."/>
            <person name="Smith M.E."/>
        </authorList>
    </citation>
    <scope>NUCLEOTIDE SEQUENCE</scope>
    <source>
        <strain evidence="1">CBS 190363</strain>
    </source>
</reference>
<comment type="caution">
    <text evidence="1">The sequence shown here is derived from an EMBL/GenBank/DDBJ whole genome shotgun (WGS) entry which is preliminary data.</text>
</comment>
<proteinExistence type="predicted"/>
<name>A0ACC1LY10_9FUNG</name>
<feature type="non-terminal residue" evidence="1">
    <location>
        <position position="1"/>
    </location>
</feature>
<evidence type="ECO:0000313" key="2">
    <source>
        <dbReference type="Proteomes" id="UP001139981"/>
    </source>
</evidence>
<organism evidence="1 2">
    <name type="scientific">Coemansia aciculifera</name>
    <dbReference type="NCBI Taxonomy" id="417176"/>
    <lineage>
        <taxon>Eukaryota</taxon>
        <taxon>Fungi</taxon>
        <taxon>Fungi incertae sedis</taxon>
        <taxon>Zoopagomycota</taxon>
        <taxon>Kickxellomycotina</taxon>
        <taxon>Kickxellomycetes</taxon>
        <taxon>Kickxellales</taxon>
        <taxon>Kickxellaceae</taxon>
        <taxon>Coemansia</taxon>
    </lineage>
</organism>
<accession>A0ACC1LY10</accession>
<dbReference type="Proteomes" id="UP001139981">
    <property type="component" value="Unassembled WGS sequence"/>
</dbReference>
<dbReference type="EMBL" id="JANBVB010002013">
    <property type="protein sequence ID" value="KAJ2888556.1"/>
    <property type="molecule type" value="Genomic_DNA"/>
</dbReference>